<gene>
    <name evidence="1" type="ORF">AVEN_136912_1</name>
</gene>
<reference evidence="1 2" key="1">
    <citation type="journal article" date="2019" name="Sci. Rep.">
        <title>Orb-weaving spider Araneus ventricosus genome elucidates the spidroin gene catalogue.</title>
        <authorList>
            <person name="Kono N."/>
            <person name="Nakamura H."/>
            <person name="Ohtoshi R."/>
            <person name="Moran D.A.P."/>
            <person name="Shinohara A."/>
            <person name="Yoshida Y."/>
            <person name="Fujiwara M."/>
            <person name="Mori M."/>
            <person name="Tomita M."/>
            <person name="Arakawa K."/>
        </authorList>
    </citation>
    <scope>NUCLEOTIDE SEQUENCE [LARGE SCALE GENOMIC DNA]</scope>
</reference>
<name>A0A4Y2BGM3_ARAVE</name>
<dbReference type="OrthoDB" id="9979538at2759"/>
<evidence type="ECO:0000313" key="2">
    <source>
        <dbReference type="Proteomes" id="UP000499080"/>
    </source>
</evidence>
<dbReference type="PANTHER" id="PTHR47326">
    <property type="entry name" value="TRANSPOSABLE ELEMENT TC3 TRANSPOSASE-LIKE PROTEIN"/>
    <property type="match status" value="1"/>
</dbReference>
<protein>
    <recommendedName>
        <fullName evidence="3">DUF4817 domain-containing protein</fullName>
    </recommendedName>
</protein>
<accession>A0A4Y2BGM3</accession>
<comment type="caution">
    <text evidence="1">The sequence shown here is derived from an EMBL/GenBank/DDBJ whole genome shotgun (WGS) entry which is preliminary data.</text>
</comment>
<sequence>MFRTVYKRNIPDAKSIKKWQKTFLGTGSVQKRSGSNRCSLYDARVEDVRQAFVQSPHMSIRRVASELSVPRSTIHNVLHRKLRLYEYKMHIVQKMQPNDGPQRVAFAVEMLSRIEN</sequence>
<proteinExistence type="predicted"/>
<dbReference type="Proteomes" id="UP000499080">
    <property type="component" value="Unassembled WGS sequence"/>
</dbReference>
<keyword evidence="2" id="KW-1185">Reference proteome</keyword>
<organism evidence="1 2">
    <name type="scientific">Araneus ventricosus</name>
    <name type="common">Orbweaver spider</name>
    <name type="synonym">Epeira ventricosa</name>
    <dbReference type="NCBI Taxonomy" id="182803"/>
    <lineage>
        <taxon>Eukaryota</taxon>
        <taxon>Metazoa</taxon>
        <taxon>Ecdysozoa</taxon>
        <taxon>Arthropoda</taxon>
        <taxon>Chelicerata</taxon>
        <taxon>Arachnida</taxon>
        <taxon>Araneae</taxon>
        <taxon>Araneomorphae</taxon>
        <taxon>Entelegynae</taxon>
        <taxon>Araneoidea</taxon>
        <taxon>Araneidae</taxon>
        <taxon>Araneus</taxon>
    </lineage>
</organism>
<evidence type="ECO:0000313" key="1">
    <source>
        <dbReference type="EMBL" id="GBL91401.1"/>
    </source>
</evidence>
<dbReference type="AlphaFoldDB" id="A0A4Y2BGM3"/>
<evidence type="ECO:0008006" key="3">
    <source>
        <dbReference type="Google" id="ProtNLM"/>
    </source>
</evidence>
<dbReference type="PANTHER" id="PTHR47326:SF1">
    <property type="entry name" value="HTH PSQ-TYPE DOMAIN-CONTAINING PROTEIN"/>
    <property type="match status" value="1"/>
</dbReference>
<dbReference type="EMBL" id="BGPR01000079">
    <property type="protein sequence ID" value="GBL91401.1"/>
    <property type="molecule type" value="Genomic_DNA"/>
</dbReference>